<evidence type="ECO:0000313" key="1">
    <source>
        <dbReference type="EMBL" id="KAI5649630.1"/>
    </source>
</evidence>
<dbReference type="EMBL" id="CM044708">
    <property type="protein sequence ID" value="KAI5649630.1"/>
    <property type="molecule type" value="Genomic_DNA"/>
</dbReference>
<organism evidence="1 2">
    <name type="scientific">Catharanthus roseus</name>
    <name type="common">Madagascar periwinkle</name>
    <name type="synonym">Vinca rosea</name>
    <dbReference type="NCBI Taxonomy" id="4058"/>
    <lineage>
        <taxon>Eukaryota</taxon>
        <taxon>Viridiplantae</taxon>
        <taxon>Streptophyta</taxon>
        <taxon>Embryophyta</taxon>
        <taxon>Tracheophyta</taxon>
        <taxon>Spermatophyta</taxon>
        <taxon>Magnoliopsida</taxon>
        <taxon>eudicotyledons</taxon>
        <taxon>Gunneridae</taxon>
        <taxon>Pentapetalae</taxon>
        <taxon>asterids</taxon>
        <taxon>lamiids</taxon>
        <taxon>Gentianales</taxon>
        <taxon>Apocynaceae</taxon>
        <taxon>Rauvolfioideae</taxon>
        <taxon>Vinceae</taxon>
        <taxon>Catharanthinae</taxon>
        <taxon>Catharanthus</taxon>
    </lineage>
</organism>
<keyword evidence="2" id="KW-1185">Reference proteome</keyword>
<comment type="caution">
    <text evidence="1">The sequence shown here is derived from an EMBL/GenBank/DDBJ whole genome shotgun (WGS) entry which is preliminary data.</text>
</comment>
<sequence length="222" mass="24940">MRDLTTILDEIGTGPISKVRECRRLMKGSLCPMLPEDPCALLTSPPEHAVMKGRWKTNSTKRDKKIGKSSGSGSGSESGSGSGSVSNSRGRGRPPQVPRGRGRGRSSGRSSLSFVVNPCTPMTFPYIDAFPGFIYEFIHSWKNMVSDGNCGLRIVANFLFGDENHWPELHLNVYAQLFGSLEYVYRYIQRTQWFDRPASEEHWLEIPDHLGWEEPYSIRIAD</sequence>
<reference evidence="2" key="1">
    <citation type="journal article" date="2023" name="Nat. Plants">
        <title>Single-cell RNA sequencing provides a high-resolution roadmap for understanding the multicellular compartmentation of specialized metabolism.</title>
        <authorList>
            <person name="Sun S."/>
            <person name="Shen X."/>
            <person name="Li Y."/>
            <person name="Li Y."/>
            <person name="Wang S."/>
            <person name="Li R."/>
            <person name="Zhang H."/>
            <person name="Shen G."/>
            <person name="Guo B."/>
            <person name="Wei J."/>
            <person name="Xu J."/>
            <person name="St-Pierre B."/>
            <person name="Chen S."/>
            <person name="Sun C."/>
        </authorList>
    </citation>
    <scope>NUCLEOTIDE SEQUENCE [LARGE SCALE GENOMIC DNA]</scope>
</reference>
<protein>
    <submittedName>
        <fullName evidence="1">Uncharacterized protein</fullName>
    </submittedName>
</protein>
<gene>
    <name evidence="1" type="ORF">M9H77_35635</name>
</gene>
<evidence type="ECO:0000313" key="2">
    <source>
        <dbReference type="Proteomes" id="UP001060085"/>
    </source>
</evidence>
<name>A0ACB9ZT80_CATRO</name>
<accession>A0ACB9ZT80</accession>
<dbReference type="Proteomes" id="UP001060085">
    <property type="component" value="Linkage Group LG08"/>
</dbReference>
<proteinExistence type="predicted"/>